<dbReference type="InterPro" id="IPR050216">
    <property type="entry name" value="LRR_domain-containing"/>
</dbReference>
<dbReference type="PROSITE" id="PS50005">
    <property type="entry name" value="TPR"/>
    <property type="match status" value="1"/>
</dbReference>
<feature type="repeat" description="TPR" evidence="9">
    <location>
        <begin position="25"/>
        <end position="58"/>
    </location>
</feature>
<dbReference type="PROSITE" id="PS51450">
    <property type="entry name" value="LRR"/>
    <property type="match status" value="1"/>
</dbReference>
<keyword evidence="3" id="KW-0158">Chromosome</keyword>
<evidence type="ECO:0000256" key="2">
    <source>
        <dbReference type="ARBA" id="ARBA00010999"/>
    </source>
</evidence>
<sequence length="601" mass="69322">MSFFNLFSKKKDNKKSISNSNEIEGEKLFRQGIQYSQLGNQQEAIKFFTRSIEVSPNHSAVYINRGACFMIQERYLESFDDFSYAIEMEKNGLSIDAEACTPAAIQNIQRIQPFIAFEQKTGDAVRAQLTSDGVEHFTKRWSEVLFDQFLGNDVRIAQQFIYEEIKELEEMGGTHQEYALNCGVDYKKFSNVAIEQDTGKAFIMFKSVLCCFSRTPEVMFQIRTKVLEQLLNLISQGTQTESERISNLINWAKKHGLPERELVEGMFGEQRYEGFPSDVDSITYLKEFNRFVKGSIYDCNGSLEVNLNHKNIKKLPSEFFDLVGIHVLYLHTNSLIELPAEIGNLSNLYKLDLGKNKLKCIPRTLCNLNHLEYLNLHGNDLAKLPDEIVNLENLTQINLSGNPELVLTAKQKEWLSYFDEDDIWIDSDLLNRSNSEHINLNSLGRMHLTDAEVDIMFIVKNDDVLYVNNQADSLYEVDKDGDLKLDGRVVNFIFRDGHEAIQVFVAFDDQDSYSMFTMNMGRDDRLNYVAQAIFQFIGENNIDNLFSLEGRYSSQYHYAFKLYKKGDKHFMVNNSQSQAYLISDDTFKSEDVDAIKSEFWN</sequence>
<keyword evidence="4" id="KW-0433">Leucine-rich repeat</keyword>
<evidence type="ECO:0000313" key="11">
    <source>
        <dbReference type="Proteomes" id="UP000654367"/>
    </source>
</evidence>
<keyword evidence="5" id="KW-0677">Repeat</keyword>
<evidence type="ECO:0000313" key="10">
    <source>
        <dbReference type="EMBL" id="GGP41938.1"/>
    </source>
</evidence>
<dbReference type="SUPFAM" id="SSF48452">
    <property type="entry name" value="TPR-like"/>
    <property type="match status" value="1"/>
</dbReference>
<evidence type="ECO:0000256" key="9">
    <source>
        <dbReference type="PROSITE-ProRule" id="PRU00339"/>
    </source>
</evidence>
<comment type="subcellular location">
    <subcellularLocation>
        <location evidence="1">Chromosome</location>
    </subcellularLocation>
</comment>
<evidence type="ECO:0000256" key="3">
    <source>
        <dbReference type="ARBA" id="ARBA00022454"/>
    </source>
</evidence>
<dbReference type="Pfam" id="PF13855">
    <property type="entry name" value="LRR_8"/>
    <property type="match status" value="1"/>
</dbReference>
<keyword evidence="8" id="KW-0234">DNA repair</keyword>
<evidence type="ECO:0000256" key="5">
    <source>
        <dbReference type="ARBA" id="ARBA00022737"/>
    </source>
</evidence>
<dbReference type="InterPro" id="IPR019734">
    <property type="entry name" value="TPR_rpt"/>
</dbReference>
<dbReference type="Proteomes" id="UP000654367">
    <property type="component" value="Unassembled WGS sequence"/>
</dbReference>
<dbReference type="EMBL" id="BMQV01000003">
    <property type="protein sequence ID" value="GGP41938.1"/>
    <property type="molecule type" value="Genomic_DNA"/>
</dbReference>
<dbReference type="SMART" id="SM00028">
    <property type="entry name" value="TPR"/>
    <property type="match status" value="2"/>
</dbReference>
<evidence type="ECO:0000256" key="4">
    <source>
        <dbReference type="ARBA" id="ARBA00022614"/>
    </source>
</evidence>
<dbReference type="InterPro" id="IPR032675">
    <property type="entry name" value="LRR_dom_sf"/>
</dbReference>
<dbReference type="SUPFAM" id="SSF52058">
    <property type="entry name" value="L domain-like"/>
    <property type="match status" value="1"/>
</dbReference>
<name>A0ABQ2Q1Q6_9GAMM</name>
<dbReference type="PANTHER" id="PTHR48051">
    <property type="match status" value="1"/>
</dbReference>
<keyword evidence="9" id="KW-0802">TPR repeat</keyword>
<dbReference type="SMART" id="SM00369">
    <property type="entry name" value="LRR_TYP"/>
    <property type="match status" value="3"/>
</dbReference>
<keyword evidence="6" id="KW-0227">DNA damage</keyword>
<dbReference type="RefSeq" id="WP_188917117.1">
    <property type="nucleotide sequence ID" value="NZ_BMQV01000003.1"/>
</dbReference>
<keyword evidence="11" id="KW-1185">Reference proteome</keyword>
<keyword evidence="7" id="KW-0156">Chromatin regulator</keyword>
<dbReference type="InterPro" id="IPR011990">
    <property type="entry name" value="TPR-like_helical_dom_sf"/>
</dbReference>
<protein>
    <submittedName>
        <fullName evidence="10">Uncharacterized protein</fullName>
    </submittedName>
</protein>
<proteinExistence type="inferred from homology"/>
<evidence type="ECO:0000256" key="1">
    <source>
        <dbReference type="ARBA" id="ARBA00004286"/>
    </source>
</evidence>
<gene>
    <name evidence="10" type="ORF">GCM10009409_06050</name>
</gene>
<evidence type="ECO:0000256" key="8">
    <source>
        <dbReference type="ARBA" id="ARBA00023204"/>
    </source>
</evidence>
<dbReference type="InterPro" id="IPR003591">
    <property type="entry name" value="Leu-rich_rpt_typical-subtyp"/>
</dbReference>
<dbReference type="InterPro" id="IPR001611">
    <property type="entry name" value="Leu-rich_rpt"/>
</dbReference>
<evidence type="ECO:0000256" key="7">
    <source>
        <dbReference type="ARBA" id="ARBA00022853"/>
    </source>
</evidence>
<dbReference type="Gene3D" id="3.80.10.10">
    <property type="entry name" value="Ribonuclease Inhibitor"/>
    <property type="match status" value="1"/>
</dbReference>
<dbReference type="Gene3D" id="1.25.40.10">
    <property type="entry name" value="Tetratricopeptide repeat domain"/>
    <property type="match status" value="1"/>
</dbReference>
<organism evidence="10 11">
    <name type="scientific">Shewanella saliphila</name>
    <dbReference type="NCBI Taxonomy" id="2282698"/>
    <lineage>
        <taxon>Bacteria</taxon>
        <taxon>Pseudomonadati</taxon>
        <taxon>Pseudomonadota</taxon>
        <taxon>Gammaproteobacteria</taxon>
        <taxon>Alteromonadales</taxon>
        <taxon>Shewanellaceae</taxon>
        <taxon>Shewanella</taxon>
    </lineage>
</organism>
<evidence type="ECO:0000256" key="6">
    <source>
        <dbReference type="ARBA" id="ARBA00022763"/>
    </source>
</evidence>
<dbReference type="PANTHER" id="PTHR48051:SF1">
    <property type="entry name" value="RAS SUPPRESSOR PROTEIN 1"/>
    <property type="match status" value="1"/>
</dbReference>
<accession>A0ABQ2Q1Q6</accession>
<comment type="similarity">
    <text evidence="2">Belongs to the Tonsoku family.</text>
</comment>
<reference evidence="11" key="1">
    <citation type="journal article" date="2019" name="Int. J. Syst. Evol. Microbiol.">
        <title>The Global Catalogue of Microorganisms (GCM) 10K type strain sequencing project: providing services to taxonomists for standard genome sequencing and annotation.</title>
        <authorList>
            <consortium name="The Broad Institute Genomics Platform"/>
            <consortium name="The Broad Institute Genome Sequencing Center for Infectious Disease"/>
            <person name="Wu L."/>
            <person name="Ma J."/>
        </authorList>
    </citation>
    <scope>NUCLEOTIDE SEQUENCE [LARGE SCALE GENOMIC DNA]</scope>
    <source>
        <strain evidence="11">JCM 32304</strain>
    </source>
</reference>
<comment type="caution">
    <text evidence="10">The sequence shown here is derived from an EMBL/GenBank/DDBJ whole genome shotgun (WGS) entry which is preliminary data.</text>
</comment>